<accession>A0A081NVN4</accession>
<evidence type="ECO:0000313" key="2">
    <source>
        <dbReference type="EMBL" id="KEQ22507.1"/>
    </source>
</evidence>
<comment type="caution">
    <text evidence="2">The sequence shown here is derived from an EMBL/GenBank/DDBJ whole genome shotgun (WGS) entry which is preliminary data.</text>
</comment>
<reference evidence="2 3" key="1">
    <citation type="submission" date="2014-06" db="EMBL/GenBank/DDBJ databases">
        <title>Draft genome sequence of Paenibacillus sp. MSt1.</title>
        <authorList>
            <person name="Aw Y.K."/>
            <person name="Ong K.S."/>
            <person name="Gan H.M."/>
            <person name="Lee S.M."/>
        </authorList>
    </citation>
    <scope>NUCLEOTIDE SEQUENCE [LARGE SCALE GENOMIC DNA]</scope>
    <source>
        <strain evidence="2 3">MSt1</strain>
    </source>
</reference>
<proteinExistence type="predicted"/>
<dbReference type="InterPro" id="IPR036736">
    <property type="entry name" value="ACP-like_sf"/>
</dbReference>
<sequence length="82" mass="9225">MTKQEIFEVVVRNTREVLPELEGHTFQPTDQLANLGANSVDRAEIVMMTIEELDLKIPRVELSTAKNIGELVEVLYGKLQTA</sequence>
<evidence type="ECO:0000259" key="1">
    <source>
        <dbReference type="PROSITE" id="PS50075"/>
    </source>
</evidence>
<dbReference type="AlphaFoldDB" id="A0A081NVN4"/>
<evidence type="ECO:0000313" key="3">
    <source>
        <dbReference type="Proteomes" id="UP000028123"/>
    </source>
</evidence>
<dbReference type="PROSITE" id="PS50075">
    <property type="entry name" value="CARRIER"/>
    <property type="match status" value="1"/>
</dbReference>
<dbReference type="Proteomes" id="UP000028123">
    <property type="component" value="Unassembled WGS sequence"/>
</dbReference>
<organism evidence="2 3">
    <name type="scientific">Paenibacillus tyrfis</name>
    <dbReference type="NCBI Taxonomy" id="1501230"/>
    <lineage>
        <taxon>Bacteria</taxon>
        <taxon>Bacillati</taxon>
        <taxon>Bacillota</taxon>
        <taxon>Bacilli</taxon>
        <taxon>Bacillales</taxon>
        <taxon>Paenibacillaceae</taxon>
        <taxon>Paenibacillus</taxon>
    </lineage>
</organism>
<dbReference type="EMBL" id="JNVM01000036">
    <property type="protein sequence ID" value="KEQ22507.1"/>
    <property type="molecule type" value="Genomic_DNA"/>
</dbReference>
<protein>
    <recommendedName>
        <fullName evidence="1">Carrier domain-containing protein</fullName>
    </recommendedName>
</protein>
<feature type="domain" description="Carrier" evidence="1">
    <location>
        <begin position="4"/>
        <end position="79"/>
    </location>
</feature>
<keyword evidence="3" id="KW-1185">Reference proteome</keyword>
<dbReference type="SUPFAM" id="SSF47336">
    <property type="entry name" value="ACP-like"/>
    <property type="match status" value="1"/>
</dbReference>
<dbReference type="eggNOG" id="COG0236">
    <property type="taxonomic scope" value="Bacteria"/>
</dbReference>
<dbReference type="InterPro" id="IPR009081">
    <property type="entry name" value="PP-bd_ACP"/>
</dbReference>
<dbReference type="Pfam" id="PF00550">
    <property type="entry name" value="PP-binding"/>
    <property type="match status" value="1"/>
</dbReference>
<dbReference type="NCBIfam" id="NF005502">
    <property type="entry name" value="PRK07117.1"/>
    <property type="match status" value="1"/>
</dbReference>
<dbReference type="RefSeq" id="WP_025683541.1">
    <property type="nucleotide sequence ID" value="NZ_JNVM01000036.1"/>
</dbReference>
<dbReference type="Gene3D" id="1.10.1200.10">
    <property type="entry name" value="ACP-like"/>
    <property type="match status" value="1"/>
</dbReference>
<gene>
    <name evidence="2" type="ORF">ET33_22720</name>
</gene>
<dbReference type="OrthoDB" id="487863at2"/>
<name>A0A081NVN4_9BACL</name>